<feature type="signal peptide" evidence="1">
    <location>
        <begin position="1"/>
        <end position="21"/>
    </location>
</feature>
<dbReference type="InterPro" id="IPR036249">
    <property type="entry name" value="Thioredoxin-like_sf"/>
</dbReference>
<name>A0A7S4AWQ7_9STRA</name>
<accession>A0A7S4AWQ7</accession>
<dbReference type="AlphaFoldDB" id="A0A7S4AWQ7"/>
<keyword evidence="1" id="KW-0732">Signal</keyword>
<dbReference type="Gene3D" id="3.40.30.10">
    <property type="entry name" value="Glutaredoxin"/>
    <property type="match status" value="1"/>
</dbReference>
<dbReference type="EMBL" id="HBIX01034130">
    <property type="protein sequence ID" value="CAE0729499.1"/>
    <property type="molecule type" value="Transcribed_RNA"/>
</dbReference>
<evidence type="ECO:0008006" key="3">
    <source>
        <dbReference type="Google" id="ProtNLM"/>
    </source>
</evidence>
<organism evidence="2">
    <name type="scientific">Pseudo-nitzschia australis</name>
    <dbReference type="NCBI Taxonomy" id="44445"/>
    <lineage>
        <taxon>Eukaryota</taxon>
        <taxon>Sar</taxon>
        <taxon>Stramenopiles</taxon>
        <taxon>Ochrophyta</taxon>
        <taxon>Bacillariophyta</taxon>
        <taxon>Bacillariophyceae</taxon>
        <taxon>Bacillariophycidae</taxon>
        <taxon>Bacillariales</taxon>
        <taxon>Bacillariaceae</taxon>
        <taxon>Pseudo-nitzschia</taxon>
    </lineage>
</organism>
<feature type="chain" id="PRO_5030806301" description="(2Fe-2S) ferredoxin domain-containing protein" evidence="1">
    <location>
        <begin position="22"/>
        <end position="133"/>
    </location>
</feature>
<dbReference type="CDD" id="cd02980">
    <property type="entry name" value="TRX_Fd_family"/>
    <property type="match status" value="1"/>
</dbReference>
<gene>
    <name evidence="2" type="ORF">PAUS00366_LOCUS22284</name>
</gene>
<reference evidence="2" key="1">
    <citation type="submission" date="2021-01" db="EMBL/GenBank/DDBJ databases">
        <authorList>
            <person name="Corre E."/>
            <person name="Pelletier E."/>
            <person name="Niang G."/>
            <person name="Scheremetjew M."/>
            <person name="Finn R."/>
            <person name="Kale V."/>
            <person name="Holt S."/>
            <person name="Cochrane G."/>
            <person name="Meng A."/>
            <person name="Brown T."/>
            <person name="Cohen L."/>
        </authorList>
    </citation>
    <scope>NUCLEOTIDE SEQUENCE</scope>
    <source>
        <strain evidence="2">10249 10 AB</strain>
    </source>
</reference>
<evidence type="ECO:0000256" key="1">
    <source>
        <dbReference type="SAM" id="SignalP"/>
    </source>
</evidence>
<dbReference type="SUPFAM" id="SSF52833">
    <property type="entry name" value="Thioredoxin-like"/>
    <property type="match status" value="1"/>
</dbReference>
<proteinExistence type="predicted"/>
<sequence length="133" mass="14163">MIPKISLISVLVSTIVVVTSAFGPSQVAPSRRSEQATRLFSDATTPLEEGSTVVVCTGPTCTRNGGKKALTYFKELAGDVGVTVETMNCVSECAECGLGPNVEVREKSFAGRFPPIKNRVKTEEDVKKVLGIE</sequence>
<evidence type="ECO:0000313" key="2">
    <source>
        <dbReference type="EMBL" id="CAE0729499.1"/>
    </source>
</evidence>
<protein>
    <recommendedName>
        <fullName evidence="3">(2Fe-2S) ferredoxin domain-containing protein</fullName>
    </recommendedName>
</protein>